<sequence>MLEIVNVILKGKDCKVEKQTRLSEDKQALGSERPTANGGGCVNLRIKKVV</sequence>
<reference evidence="1" key="2">
    <citation type="submission" date="2020-09" db="EMBL/GenBank/DDBJ databases">
        <authorList>
            <person name="Sun Q."/>
            <person name="Zhou Y."/>
        </authorList>
    </citation>
    <scope>NUCLEOTIDE SEQUENCE</scope>
    <source>
        <strain evidence="1">CGMCC 1.15760</strain>
    </source>
</reference>
<protein>
    <submittedName>
        <fullName evidence="1">Uncharacterized protein</fullName>
    </submittedName>
</protein>
<dbReference type="Proteomes" id="UP000616608">
    <property type="component" value="Unassembled WGS sequence"/>
</dbReference>
<dbReference type="EMBL" id="BMJT01000003">
    <property type="protein sequence ID" value="GGG19534.1"/>
    <property type="molecule type" value="Genomic_DNA"/>
</dbReference>
<reference evidence="1" key="1">
    <citation type="journal article" date="2014" name="Int. J. Syst. Evol. Microbiol.">
        <title>Complete genome sequence of Corynebacterium casei LMG S-19264T (=DSM 44701T), isolated from a smear-ripened cheese.</title>
        <authorList>
            <consortium name="US DOE Joint Genome Institute (JGI-PGF)"/>
            <person name="Walter F."/>
            <person name="Albersmeier A."/>
            <person name="Kalinowski J."/>
            <person name="Ruckert C."/>
        </authorList>
    </citation>
    <scope>NUCLEOTIDE SEQUENCE</scope>
    <source>
        <strain evidence="1">CGMCC 1.15760</strain>
    </source>
</reference>
<evidence type="ECO:0000313" key="2">
    <source>
        <dbReference type="Proteomes" id="UP000616608"/>
    </source>
</evidence>
<keyword evidence="2" id="KW-1185">Reference proteome</keyword>
<gene>
    <name evidence="1" type="ORF">GCM10007425_12490</name>
</gene>
<accession>A0A917G2C2</accession>
<evidence type="ECO:0000313" key="1">
    <source>
        <dbReference type="EMBL" id="GGG19534.1"/>
    </source>
</evidence>
<dbReference type="AlphaFoldDB" id="A0A917G2C2"/>
<name>A0A917G2C2_9BACI</name>
<proteinExistence type="predicted"/>
<comment type="caution">
    <text evidence="1">The sequence shown here is derived from an EMBL/GenBank/DDBJ whole genome shotgun (WGS) entry which is preliminary data.</text>
</comment>
<organism evidence="1 2">
    <name type="scientific">Lysinibacillus alkalisoli</name>
    <dbReference type="NCBI Taxonomy" id="1911548"/>
    <lineage>
        <taxon>Bacteria</taxon>
        <taxon>Bacillati</taxon>
        <taxon>Bacillota</taxon>
        <taxon>Bacilli</taxon>
        <taxon>Bacillales</taxon>
        <taxon>Bacillaceae</taxon>
        <taxon>Lysinibacillus</taxon>
    </lineage>
</organism>